<evidence type="ECO:0000259" key="6">
    <source>
        <dbReference type="Pfam" id="PF01699"/>
    </source>
</evidence>
<proteinExistence type="predicted"/>
<dbReference type="EMBL" id="QGGU01000010">
    <property type="protein sequence ID" value="PWK47897.1"/>
    <property type="molecule type" value="Genomic_DNA"/>
</dbReference>
<name>A0A316G0M0_9GAMM</name>
<evidence type="ECO:0000256" key="2">
    <source>
        <dbReference type="ARBA" id="ARBA00022692"/>
    </source>
</evidence>
<organism evidence="7 8">
    <name type="scientific">Pleionea mediterranea</name>
    <dbReference type="NCBI Taxonomy" id="523701"/>
    <lineage>
        <taxon>Bacteria</taxon>
        <taxon>Pseudomonadati</taxon>
        <taxon>Pseudomonadota</taxon>
        <taxon>Gammaproteobacteria</taxon>
        <taxon>Oceanospirillales</taxon>
        <taxon>Pleioneaceae</taxon>
        <taxon>Pleionea</taxon>
    </lineage>
</organism>
<dbReference type="InterPro" id="IPR004837">
    <property type="entry name" value="NaCa_Exmemb"/>
</dbReference>
<feature type="transmembrane region" description="Helical" evidence="5">
    <location>
        <begin position="242"/>
        <end position="263"/>
    </location>
</feature>
<comment type="caution">
    <text evidence="7">The sequence shown here is derived from an EMBL/GenBank/DDBJ whole genome shotgun (WGS) entry which is preliminary data.</text>
</comment>
<evidence type="ECO:0000256" key="4">
    <source>
        <dbReference type="ARBA" id="ARBA00023136"/>
    </source>
</evidence>
<dbReference type="RefSeq" id="WP_109764432.1">
    <property type="nucleotide sequence ID" value="NZ_QGGU01000010.1"/>
</dbReference>
<keyword evidence="2 5" id="KW-0812">Transmembrane</keyword>
<accession>A0A316G0M0</accession>
<dbReference type="InterPro" id="IPR044880">
    <property type="entry name" value="NCX_ion-bd_dom_sf"/>
</dbReference>
<dbReference type="PANTHER" id="PTHR10846">
    <property type="entry name" value="SODIUM/POTASSIUM/CALCIUM EXCHANGER"/>
    <property type="match status" value="1"/>
</dbReference>
<dbReference type="GO" id="GO:0008273">
    <property type="term" value="F:calcium, potassium:sodium antiporter activity"/>
    <property type="evidence" value="ECO:0007669"/>
    <property type="project" value="TreeGrafter"/>
</dbReference>
<dbReference type="PANTHER" id="PTHR10846:SF8">
    <property type="entry name" value="INNER MEMBRANE PROTEIN YRBG"/>
    <property type="match status" value="1"/>
</dbReference>
<feature type="transmembrane region" description="Helical" evidence="5">
    <location>
        <begin position="169"/>
        <end position="195"/>
    </location>
</feature>
<protein>
    <submittedName>
        <fullName evidence="7">Cation:H+ antiporter</fullName>
    </submittedName>
</protein>
<keyword evidence="3 5" id="KW-1133">Transmembrane helix</keyword>
<evidence type="ECO:0000313" key="8">
    <source>
        <dbReference type="Proteomes" id="UP000245790"/>
    </source>
</evidence>
<dbReference type="OrthoDB" id="9794225at2"/>
<gene>
    <name evidence="7" type="ORF">C8D97_110112</name>
</gene>
<feature type="transmembrane region" description="Helical" evidence="5">
    <location>
        <begin position="78"/>
        <end position="96"/>
    </location>
</feature>
<keyword evidence="4 5" id="KW-0472">Membrane</keyword>
<feature type="transmembrane region" description="Helical" evidence="5">
    <location>
        <begin position="275"/>
        <end position="292"/>
    </location>
</feature>
<dbReference type="GO" id="GO:0005886">
    <property type="term" value="C:plasma membrane"/>
    <property type="evidence" value="ECO:0007669"/>
    <property type="project" value="TreeGrafter"/>
</dbReference>
<feature type="domain" description="Sodium/calcium exchanger membrane region" evidence="6">
    <location>
        <begin position="173"/>
        <end position="319"/>
    </location>
</feature>
<dbReference type="AlphaFoldDB" id="A0A316G0M0"/>
<dbReference type="Proteomes" id="UP000245790">
    <property type="component" value="Unassembled WGS sequence"/>
</dbReference>
<evidence type="ECO:0000256" key="5">
    <source>
        <dbReference type="SAM" id="Phobius"/>
    </source>
</evidence>
<feature type="transmembrane region" description="Helical" evidence="5">
    <location>
        <begin position="105"/>
        <end position="123"/>
    </location>
</feature>
<evidence type="ECO:0000313" key="7">
    <source>
        <dbReference type="EMBL" id="PWK47897.1"/>
    </source>
</evidence>
<sequence length="324" mass="34089">MSLAILAIVGGLALLAWSANRFIEGAASTALHIGLSPLLIGMLVVGFGTSAPEMVVSAMAAADDNPNLALGNALGSNIVNIGLILGITALVTPIIVNSKIVLREIPLLLGVGILSGVIYWNGALTRLEASILLAGFLAVIGWSVYSGIKARNDALIEETEKELKQHPMTLGNSIAWLVVGLVFLIVSSRVLVWGAVEVATIFGVSELIIGLTIVALGTSLPELAASIIAVKRKEHDIAIGNIVGSNMFNLLAVVGIAGTINPIEQLPKEVLVRDWPVMMGMTAALFIMAYGWKAKRGEVSRIEGGLLLLAFTAYYVWLIMTMTG</sequence>
<feature type="domain" description="Sodium/calcium exchanger membrane region" evidence="6">
    <location>
        <begin position="4"/>
        <end position="143"/>
    </location>
</feature>
<feature type="transmembrane region" description="Helical" evidence="5">
    <location>
        <begin position="129"/>
        <end position="148"/>
    </location>
</feature>
<comment type="subcellular location">
    <subcellularLocation>
        <location evidence="1">Membrane</location>
        <topology evidence="1">Multi-pass membrane protein</topology>
    </subcellularLocation>
</comment>
<feature type="transmembrane region" description="Helical" evidence="5">
    <location>
        <begin position="304"/>
        <end position="323"/>
    </location>
</feature>
<dbReference type="Pfam" id="PF01699">
    <property type="entry name" value="Na_Ca_ex"/>
    <property type="match status" value="2"/>
</dbReference>
<evidence type="ECO:0000256" key="1">
    <source>
        <dbReference type="ARBA" id="ARBA00004141"/>
    </source>
</evidence>
<dbReference type="InterPro" id="IPR004481">
    <property type="entry name" value="K/Na/Ca-exchanger"/>
</dbReference>
<dbReference type="NCBIfam" id="TIGR00367">
    <property type="entry name" value="calcium/sodium antiporter"/>
    <property type="match status" value="1"/>
</dbReference>
<keyword evidence="8" id="KW-1185">Reference proteome</keyword>
<dbReference type="GO" id="GO:0006874">
    <property type="term" value="P:intracellular calcium ion homeostasis"/>
    <property type="evidence" value="ECO:0007669"/>
    <property type="project" value="TreeGrafter"/>
</dbReference>
<dbReference type="GO" id="GO:0005262">
    <property type="term" value="F:calcium channel activity"/>
    <property type="evidence" value="ECO:0007669"/>
    <property type="project" value="TreeGrafter"/>
</dbReference>
<evidence type="ECO:0000256" key="3">
    <source>
        <dbReference type="ARBA" id="ARBA00022989"/>
    </source>
</evidence>
<dbReference type="Gene3D" id="1.20.1420.30">
    <property type="entry name" value="NCX, central ion-binding region"/>
    <property type="match status" value="1"/>
</dbReference>
<reference evidence="7 8" key="1">
    <citation type="submission" date="2018-05" db="EMBL/GenBank/DDBJ databases">
        <title>Genomic Encyclopedia of Type Strains, Phase IV (KMG-IV): sequencing the most valuable type-strain genomes for metagenomic binning, comparative biology and taxonomic classification.</title>
        <authorList>
            <person name="Goeker M."/>
        </authorList>
    </citation>
    <scope>NUCLEOTIDE SEQUENCE [LARGE SCALE GENOMIC DNA]</scope>
    <source>
        <strain evidence="7 8">DSM 25350</strain>
    </source>
</reference>